<gene>
    <name evidence="2" type="ORF">B0J11DRAFT_562232</name>
</gene>
<keyword evidence="1" id="KW-0732">Signal</keyword>
<sequence>MQFTIALAATLFVSAINAVPISGSSDTIPNITISLINDRTGANAQATVRGDGLARNIPDLFRGTAIDQNGQYLATSAQLIGFTEHTRCFFQNYNWIINLNGKDLTYVDIDGDKTKATPINMDGFNLQCV</sequence>
<organism evidence="2 3">
    <name type="scientific">Dendryphion nanum</name>
    <dbReference type="NCBI Taxonomy" id="256645"/>
    <lineage>
        <taxon>Eukaryota</taxon>
        <taxon>Fungi</taxon>
        <taxon>Dikarya</taxon>
        <taxon>Ascomycota</taxon>
        <taxon>Pezizomycotina</taxon>
        <taxon>Dothideomycetes</taxon>
        <taxon>Pleosporomycetidae</taxon>
        <taxon>Pleosporales</taxon>
        <taxon>Torulaceae</taxon>
        <taxon>Dendryphion</taxon>
    </lineage>
</organism>
<name>A0A9P9IAV7_9PLEO</name>
<evidence type="ECO:0000313" key="2">
    <source>
        <dbReference type="EMBL" id="KAH7113252.1"/>
    </source>
</evidence>
<proteinExistence type="predicted"/>
<feature type="signal peptide" evidence="1">
    <location>
        <begin position="1"/>
        <end position="18"/>
    </location>
</feature>
<accession>A0A9P9IAV7</accession>
<reference evidence="2" key="1">
    <citation type="journal article" date="2021" name="Nat. Commun.">
        <title>Genetic determinants of endophytism in the Arabidopsis root mycobiome.</title>
        <authorList>
            <person name="Mesny F."/>
            <person name="Miyauchi S."/>
            <person name="Thiergart T."/>
            <person name="Pickel B."/>
            <person name="Atanasova L."/>
            <person name="Karlsson M."/>
            <person name="Huettel B."/>
            <person name="Barry K.W."/>
            <person name="Haridas S."/>
            <person name="Chen C."/>
            <person name="Bauer D."/>
            <person name="Andreopoulos W."/>
            <person name="Pangilinan J."/>
            <person name="LaButti K."/>
            <person name="Riley R."/>
            <person name="Lipzen A."/>
            <person name="Clum A."/>
            <person name="Drula E."/>
            <person name="Henrissat B."/>
            <person name="Kohler A."/>
            <person name="Grigoriev I.V."/>
            <person name="Martin F.M."/>
            <person name="Hacquard S."/>
        </authorList>
    </citation>
    <scope>NUCLEOTIDE SEQUENCE</scope>
    <source>
        <strain evidence="2">MPI-CAGE-CH-0243</strain>
    </source>
</reference>
<feature type="chain" id="PRO_5040428641" evidence="1">
    <location>
        <begin position="19"/>
        <end position="129"/>
    </location>
</feature>
<dbReference type="AlphaFoldDB" id="A0A9P9IAV7"/>
<dbReference type="EMBL" id="JAGMWT010000019">
    <property type="protein sequence ID" value="KAH7113252.1"/>
    <property type="molecule type" value="Genomic_DNA"/>
</dbReference>
<keyword evidence="3" id="KW-1185">Reference proteome</keyword>
<dbReference type="Proteomes" id="UP000700596">
    <property type="component" value="Unassembled WGS sequence"/>
</dbReference>
<dbReference type="OrthoDB" id="3497702at2759"/>
<comment type="caution">
    <text evidence="2">The sequence shown here is derived from an EMBL/GenBank/DDBJ whole genome shotgun (WGS) entry which is preliminary data.</text>
</comment>
<evidence type="ECO:0000256" key="1">
    <source>
        <dbReference type="SAM" id="SignalP"/>
    </source>
</evidence>
<protein>
    <submittedName>
        <fullName evidence="2">Uncharacterized protein</fullName>
    </submittedName>
</protein>
<evidence type="ECO:0000313" key="3">
    <source>
        <dbReference type="Proteomes" id="UP000700596"/>
    </source>
</evidence>